<evidence type="ECO:0000313" key="2">
    <source>
        <dbReference type="Proteomes" id="UP000250197"/>
    </source>
</evidence>
<gene>
    <name evidence="1" type="ORF">CBE89_00040</name>
</gene>
<sequence>MPKWLTSPITDIWPDLSEAHTAKVTRWIDQAERLIAQRFRTIDQRIEAGYLDPIVVADVVEAMVTRALDSYTRGGMDKLAYPEVSMEWDNSGGAGNGSTLFLTIDELMLLSPSESTAAFTIRKAPRPRLATPTHTEVNRRW</sequence>
<dbReference type="AlphaFoldDB" id="A0A2Z2J4F2"/>
<name>A0A2Z2J4F2_CORST</name>
<proteinExistence type="predicted"/>
<dbReference type="Proteomes" id="UP000250197">
    <property type="component" value="Chromosome"/>
</dbReference>
<dbReference type="RefSeq" id="WP_086890301.1">
    <property type="nucleotide sequence ID" value="NZ_CP021252.1"/>
</dbReference>
<accession>A0A2Z2J4F2</accession>
<protein>
    <recommendedName>
        <fullName evidence="3">Phage protein Gp19/Gp15/Gp42</fullName>
    </recommendedName>
</protein>
<evidence type="ECO:0000313" key="1">
    <source>
        <dbReference type="EMBL" id="ART20068.1"/>
    </source>
</evidence>
<dbReference type="KEGG" id="cstr:CBE89_00040"/>
<reference evidence="1 2" key="1">
    <citation type="submission" date="2017-05" db="EMBL/GenBank/DDBJ databases">
        <title>Complete genome sequence of Corynebacterium striatum KC-Na-1 isolated from Neophocaena asiaeorientalis in Korea.</title>
        <authorList>
            <person name="Kim J.H."/>
            <person name="Lee K."/>
        </authorList>
    </citation>
    <scope>NUCLEOTIDE SEQUENCE [LARGE SCALE GENOMIC DNA]</scope>
    <source>
        <strain evidence="1 2">KC-Na-01</strain>
    </source>
</reference>
<dbReference type="EMBL" id="CP021252">
    <property type="protein sequence ID" value="ART20068.1"/>
    <property type="molecule type" value="Genomic_DNA"/>
</dbReference>
<evidence type="ECO:0008006" key="3">
    <source>
        <dbReference type="Google" id="ProtNLM"/>
    </source>
</evidence>
<organism evidence="1 2">
    <name type="scientific">Corynebacterium striatum</name>
    <dbReference type="NCBI Taxonomy" id="43770"/>
    <lineage>
        <taxon>Bacteria</taxon>
        <taxon>Bacillati</taxon>
        <taxon>Actinomycetota</taxon>
        <taxon>Actinomycetes</taxon>
        <taxon>Mycobacteriales</taxon>
        <taxon>Corynebacteriaceae</taxon>
        <taxon>Corynebacterium</taxon>
    </lineage>
</organism>